<dbReference type="InterPro" id="IPR026073">
    <property type="entry name" value="GGNBP2"/>
</dbReference>
<dbReference type="AlphaFoldDB" id="A0A7D9JHQ4"/>
<dbReference type="OrthoDB" id="2422440at2759"/>
<dbReference type="PANTHER" id="PTHR13601">
    <property type="entry name" value="GAMETOGENETIN-BINDING PROTEIN 2"/>
    <property type="match status" value="1"/>
</dbReference>
<dbReference type="PANTHER" id="PTHR13601:SF2">
    <property type="entry name" value="GAMETOGENETIN-BINDING PROTEIN 2"/>
    <property type="match status" value="1"/>
</dbReference>
<organism evidence="1 2">
    <name type="scientific">Paramuricea clavata</name>
    <name type="common">Red gorgonian</name>
    <name type="synonym">Violescent sea-whip</name>
    <dbReference type="NCBI Taxonomy" id="317549"/>
    <lineage>
        <taxon>Eukaryota</taxon>
        <taxon>Metazoa</taxon>
        <taxon>Cnidaria</taxon>
        <taxon>Anthozoa</taxon>
        <taxon>Octocorallia</taxon>
        <taxon>Malacalcyonacea</taxon>
        <taxon>Plexauridae</taxon>
        <taxon>Paramuricea</taxon>
    </lineage>
</organism>
<evidence type="ECO:0000313" key="1">
    <source>
        <dbReference type="EMBL" id="CAB4029731.1"/>
    </source>
</evidence>
<gene>
    <name evidence="1" type="ORF">PACLA_8A052342</name>
</gene>
<dbReference type="Proteomes" id="UP001152795">
    <property type="component" value="Unassembled WGS sequence"/>
</dbReference>
<dbReference type="EMBL" id="CACRXK020016366">
    <property type="protein sequence ID" value="CAB4029731.1"/>
    <property type="molecule type" value="Genomic_DNA"/>
</dbReference>
<reference evidence="1" key="1">
    <citation type="submission" date="2020-04" db="EMBL/GenBank/DDBJ databases">
        <authorList>
            <person name="Alioto T."/>
            <person name="Alioto T."/>
            <person name="Gomez Garrido J."/>
        </authorList>
    </citation>
    <scope>NUCLEOTIDE SEQUENCE</scope>
    <source>
        <strain evidence="1">A484AB</strain>
    </source>
</reference>
<evidence type="ECO:0000313" key="2">
    <source>
        <dbReference type="Proteomes" id="UP001152795"/>
    </source>
</evidence>
<name>A0A7D9JHQ4_PARCT</name>
<feature type="non-terminal residue" evidence="1">
    <location>
        <position position="159"/>
    </location>
</feature>
<dbReference type="GO" id="GO:0005737">
    <property type="term" value="C:cytoplasm"/>
    <property type="evidence" value="ECO:0007669"/>
    <property type="project" value="TreeGrafter"/>
</dbReference>
<accession>A0A7D9JHQ4</accession>
<protein>
    <submittedName>
        <fullName evidence="1">Gametogenetin-binding 2 isoform X1</fullName>
    </submittedName>
</protein>
<sequence>MAKLVRVCRNTEDEESLDNYQMPLVIDGDLKMIMEIPSNEILSLDEYLDCGSYSDFFKTYEKMNVDELAVSCKVTHNEVLSFLSQAVPCVGCRQSVEKLYNHIKKTSQPALQPLIITQSGVLTIDPSVLKDPFLLHTFLYYRGSKLNEILESIPKCRRN</sequence>
<keyword evidence="2" id="KW-1185">Reference proteome</keyword>
<dbReference type="GO" id="GO:0005634">
    <property type="term" value="C:nucleus"/>
    <property type="evidence" value="ECO:0007669"/>
    <property type="project" value="TreeGrafter"/>
</dbReference>
<comment type="caution">
    <text evidence="1">The sequence shown here is derived from an EMBL/GenBank/DDBJ whole genome shotgun (WGS) entry which is preliminary data.</text>
</comment>
<proteinExistence type="predicted"/>